<comment type="caution">
    <text evidence="5">The sequence shown here is derived from an EMBL/GenBank/DDBJ whole genome shotgun (WGS) entry which is preliminary data.</text>
</comment>
<gene>
    <name evidence="5" type="ORF">P5673_009667</name>
</gene>
<sequence length="1074" mass="121128">MSQREVSVNRQHSVETGLTQAIRPMLICASESSVSVRNQQSPEQLPVPPTAETRMAKMKKKISSPLLKRKNISSGVVVLSNKTFGVSIDELLRKTEGCDVPPIVTTIVEFLEKNGLNQEGIFRISGNHKVVESLKALFDKDGEADLEQVGDVMAVAGLLKLFLRELPEPLIPQNMTADFIEIHKAHKNNHSGLMEMKSLIEKLPASSYQLLKYLCKFLVRVSMNEENNKMSCNALAIVFGPNVFRCKDDIEGLHEQGQTNAIVCKFIQEFDTLFEVENEKLCTSAIDKGPQHWTGENDKTNPRKDDGPIYATVKKPKNSLHPLSIISSSSEDLDMYVRSVSPSWNSQSSDAVHAQESSKPVVGKEIVQKVINDTIKEHLFGPDMTSTDENSPHSPESGEEGLCETGENIEPEETRGNDLEQNKVNLRQHDKGQLTRLNKKRPKSEGYQIFENIVRLDKNSNNILGSTYPINKSSSSRSHDDLSLENAGLDKVLNKSNVNDDVLSSVKRNSTILKSLTQGRAPPPKNRRRPSFGKSCDAVASEEDDSDKRQRKRLVHPLVDDVKSKNVVRTTPPKSPRSSRSSKLQAPSSSPKPERDVDEVDAAASKPKRENLTKHYKTKHHSAPAVPPLELYKLQQDDSIPDIIQLSPRERYDGLNTDEALVSPRIRPLTIDTRAIPHECPPSPPHEQIEHVWFERRVDSSPKGEPTMKQLTKTISQLKKKIRDFEDAFEDEHCRRPLQTEKAPIKKYVAELGRARKQLRELKERAKDEVERLNETVPPMNIGQSMKGSRSEPLLTITPSSIEDSLERLLHQLDEKRGEGGRPEEVELMLREQLQDEKLAVQKALLLHESLFGRPNTKKDKDIMRPLYDRYRTIKRKLAASVSEPAIKVSSGGRPRTSSIDRLVSDLAPIHEDALLHSPSEAASSPARFTQSLPITSGRSSPRSRLSDKTLETAPTDTQDSDNEGFNDTIQDTFSIGTTVAQLREDDKFHTMSRPVYFFAFLLREELNEQLELKRKEKKKMRKILKKFEDDFFEETGRRVQREDRAHQTPVKAHRGFISQAKSKQHAVNVQSCL</sequence>
<accession>A0AAD9QRQ3</accession>
<evidence type="ECO:0000256" key="2">
    <source>
        <dbReference type="SAM" id="Coils"/>
    </source>
</evidence>
<evidence type="ECO:0000259" key="4">
    <source>
        <dbReference type="PROSITE" id="PS50238"/>
    </source>
</evidence>
<evidence type="ECO:0000313" key="5">
    <source>
        <dbReference type="EMBL" id="KAK2566202.1"/>
    </source>
</evidence>
<dbReference type="Pfam" id="PF26116">
    <property type="entry name" value="FAM13A"/>
    <property type="match status" value="1"/>
</dbReference>
<keyword evidence="6" id="KW-1185">Reference proteome</keyword>
<feature type="region of interest" description="Disordered" evidence="3">
    <location>
        <begin position="513"/>
        <end position="624"/>
    </location>
</feature>
<dbReference type="InterPro" id="IPR008936">
    <property type="entry name" value="Rho_GTPase_activation_prot"/>
</dbReference>
<dbReference type="SUPFAM" id="SSF48350">
    <property type="entry name" value="GTPase activation domain, GAP"/>
    <property type="match status" value="1"/>
</dbReference>
<feature type="coiled-coil region" evidence="2">
    <location>
        <begin position="708"/>
        <end position="776"/>
    </location>
</feature>
<feature type="region of interest" description="Disordered" evidence="3">
    <location>
        <begin position="290"/>
        <end position="313"/>
    </location>
</feature>
<dbReference type="PROSITE" id="PS50238">
    <property type="entry name" value="RHOGAP"/>
    <property type="match status" value="1"/>
</dbReference>
<feature type="compositionally biased region" description="Basic and acidic residues" evidence="3">
    <location>
        <begin position="412"/>
        <end position="433"/>
    </location>
</feature>
<reference evidence="5" key="2">
    <citation type="journal article" date="2023" name="Science">
        <title>Genomic signatures of disease resistance in endangered staghorn corals.</title>
        <authorList>
            <person name="Vollmer S.V."/>
            <person name="Selwyn J.D."/>
            <person name="Despard B.A."/>
            <person name="Roesel C.L."/>
        </authorList>
    </citation>
    <scope>NUCLEOTIDE SEQUENCE</scope>
    <source>
        <strain evidence="5">K2</strain>
    </source>
</reference>
<dbReference type="CDD" id="cd00159">
    <property type="entry name" value="RhoGAP"/>
    <property type="match status" value="1"/>
</dbReference>
<feature type="coiled-coil region" evidence="2">
    <location>
        <begin position="1004"/>
        <end position="1031"/>
    </location>
</feature>
<dbReference type="Proteomes" id="UP001249851">
    <property type="component" value="Unassembled WGS sequence"/>
</dbReference>
<dbReference type="Gene3D" id="1.10.555.10">
    <property type="entry name" value="Rho GTPase activation protein"/>
    <property type="match status" value="1"/>
</dbReference>
<dbReference type="Pfam" id="PF00620">
    <property type="entry name" value="RhoGAP"/>
    <property type="match status" value="1"/>
</dbReference>
<dbReference type="InterPro" id="IPR000198">
    <property type="entry name" value="RhoGAP_dom"/>
</dbReference>
<dbReference type="GO" id="GO:0007165">
    <property type="term" value="P:signal transduction"/>
    <property type="evidence" value="ECO:0007669"/>
    <property type="project" value="InterPro"/>
</dbReference>
<feature type="compositionally biased region" description="Basic and acidic residues" evidence="3">
    <location>
        <begin position="295"/>
        <end position="307"/>
    </location>
</feature>
<comment type="similarity">
    <text evidence="1">Belongs to the FAM13 family.</text>
</comment>
<evidence type="ECO:0000256" key="3">
    <source>
        <dbReference type="SAM" id="MobiDB-lite"/>
    </source>
</evidence>
<feature type="domain" description="Rho-GAP" evidence="4">
    <location>
        <begin position="86"/>
        <end position="274"/>
    </location>
</feature>
<feature type="region of interest" description="Disordered" evidence="3">
    <location>
        <begin position="917"/>
        <end position="968"/>
    </location>
</feature>
<dbReference type="InterPro" id="IPR059029">
    <property type="entry name" value="FAM13A_dom"/>
</dbReference>
<reference evidence="5" key="1">
    <citation type="journal article" date="2023" name="G3 (Bethesda)">
        <title>Whole genome assembly and annotation of the endangered Caribbean coral Acropora cervicornis.</title>
        <authorList>
            <person name="Selwyn J.D."/>
            <person name="Vollmer S.V."/>
        </authorList>
    </citation>
    <scope>NUCLEOTIDE SEQUENCE</scope>
    <source>
        <strain evidence="5">K2</strain>
    </source>
</reference>
<dbReference type="PANTHER" id="PTHR15904:SF17">
    <property type="entry name" value="RHO-GAP DOMAIN-CONTAINING PROTEIN"/>
    <property type="match status" value="1"/>
</dbReference>
<organism evidence="5 6">
    <name type="scientific">Acropora cervicornis</name>
    <name type="common">Staghorn coral</name>
    <dbReference type="NCBI Taxonomy" id="6130"/>
    <lineage>
        <taxon>Eukaryota</taxon>
        <taxon>Metazoa</taxon>
        <taxon>Cnidaria</taxon>
        <taxon>Anthozoa</taxon>
        <taxon>Hexacorallia</taxon>
        <taxon>Scleractinia</taxon>
        <taxon>Astrocoeniina</taxon>
        <taxon>Acroporidae</taxon>
        <taxon>Acropora</taxon>
    </lineage>
</organism>
<proteinExistence type="inferred from homology"/>
<feature type="region of interest" description="Disordered" evidence="3">
    <location>
        <begin position="380"/>
        <end position="442"/>
    </location>
</feature>
<protein>
    <submittedName>
        <fullName evidence="5">Protein FAM13A</fullName>
    </submittedName>
</protein>
<feature type="compositionally biased region" description="Low complexity" evidence="3">
    <location>
        <begin position="569"/>
        <end position="583"/>
    </location>
</feature>
<dbReference type="AlphaFoldDB" id="A0AAD9QRQ3"/>
<dbReference type="EMBL" id="JARQWQ010000017">
    <property type="protein sequence ID" value="KAK2566202.1"/>
    <property type="molecule type" value="Genomic_DNA"/>
</dbReference>
<keyword evidence="2" id="KW-0175">Coiled coil</keyword>
<dbReference type="SMART" id="SM00324">
    <property type="entry name" value="RhoGAP"/>
    <property type="match status" value="1"/>
</dbReference>
<evidence type="ECO:0000256" key="1">
    <source>
        <dbReference type="ARBA" id="ARBA00007549"/>
    </source>
</evidence>
<evidence type="ECO:0000313" key="6">
    <source>
        <dbReference type="Proteomes" id="UP001249851"/>
    </source>
</evidence>
<dbReference type="PANTHER" id="PTHR15904">
    <property type="entry name" value="FAM13"/>
    <property type="match status" value="1"/>
</dbReference>
<feature type="compositionally biased region" description="Polar residues" evidence="3">
    <location>
        <begin position="921"/>
        <end position="944"/>
    </location>
</feature>
<feature type="compositionally biased region" description="Acidic residues" evidence="3">
    <location>
        <begin position="397"/>
        <end position="411"/>
    </location>
</feature>
<name>A0AAD9QRQ3_ACRCE</name>
<dbReference type="InterPro" id="IPR039102">
    <property type="entry name" value="FAM13"/>
</dbReference>
<feature type="compositionally biased region" description="Polar residues" evidence="3">
    <location>
        <begin position="384"/>
        <end position="394"/>
    </location>
</feature>